<keyword evidence="1" id="KW-0472">Membrane</keyword>
<keyword evidence="1" id="KW-1133">Transmembrane helix</keyword>
<proteinExistence type="predicted"/>
<reference evidence="2" key="1">
    <citation type="submission" date="2021-07" db="EMBL/GenBank/DDBJ databases">
        <title>Shewanella sp. YLB-07 whole genome sequence.</title>
        <authorList>
            <person name="Yu L."/>
        </authorList>
    </citation>
    <scope>NUCLEOTIDE SEQUENCE</scope>
    <source>
        <strain evidence="2">YLB-08</strain>
    </source>
</reference>
<keyword evidence="3" id="KW-1185">Reference proteome</keyword>
<feature type="transmembrane region" description="Helical" evidence="1">
    <location>
        <begin position="127"/>
        <end position="144"/>
    </location>
</feature>
<sequence>MDINKKDISKGLIAGLIATVALTAIMMIKSTMGIMPDFNPVQILADTVTDTLGLSQTPVLGWFLHFGLGSVIWGLSFTTFNNILPGKSQVAKGLYLGVIAWGFMMLGLMPIAGFGMFGLLLSMKVPVMTLMLHLVFGFALGLSYKKLAS</sequence>
<gene>
    <name evidence="2" type="ORF">FM038_013505</name>
</gene>
<feature type="transmembrane region" description="Helical" evidence="1">
    <location>
        <begin position="96"/>
        <end position="121"/>
    </location>
</feature>
<dbReference type="Pfam" id="PF20587">
    <property type="entry name" value="DUF6789"/>
    <property type="match status" value="1"/>
</dbReference>
<evidence type="ECO:0000313" key="3">
    <source>
        <dbReference type="Proteomes" id="UP000316416"/>
    </source>
</evidence>
<name>A0ABX6V9Z6_9GAMM</name>
<feature type="transmembrane region" description="Helical" evidence="1">
    <location>
        <begin position="62"/>
        <end position="84"/>
    </location>
</feature>
<dbReference type="RefSeq" id="WP_142871019.1">
    <property type="nucleotide sequence ID" value="NZ_CP045503.2"/>
</dbReference>
<keyword evidence="1" id="KW-0812">Transmembrane</keyword>
<dbReference type="InterPro" id="IPR046739">
    <property type="entry name" value="DUF6789"/>
</dbReference>
<dbReference type="EMBL" id="CP045503">
    <property type="protein sequence ID" value="QPG58348.1"/>
    <property type="molecule type" value="Genomic_DNA"/>
</dbReference>
<accession>A0ABX6V9Z6</accession>
<protein>
    <submittedName>
        <fullName evidence="2">Uncharacterized protein</fullName>
    </submittedName>
</protein>
<evidence type="ECO:0000256" key="1">
    <source>
        <dbReference type="SAM" id="Phobius"/>
    </source>
</evidence>
<dbReference type="Proteomes" id="UP000316416">
    <property type="component" value="Chromosome"/>
</dbReference>
<evidence type="ECO:0000313" key="2">
    <source>
        <dbReference type="EMBL" id="QPG58348.1"/>
    </source>
</evidence>
<feature type="transmembrane region" description="Helical" evidence="1">
    <location>
        <begin position="12"/>
        <end position="32"/>
    </location>
</feature>
<organism evidence="2 3">
    <name type="scientific">Shewanella eurypsychrophilus</name>
    <dbReference type="NCBI Taxonomy" id="2593656"/>
    <lineage>
        <taxon>Bacteria</taxon>
        <taxon>Pseudomonadati</taxon>
        <taxon>Pseudomonadota</taxon>
        <taxon>Gammaproteobacteria</taxon>
        <taxon>Alteromonadales</taxon>
        <taxon>Shewanellaceae</taxon>
        <taxon>Shewanella</taxon>
    </lineage>
</organism>